<keyword evidence="3" id="KW-1185">Reference proteome</keyword>
<dbReference type="WBParaSite" id="TTAC_0000084401-mRNA-1">
    <property type="protein sequence ID" value="TTAC_0000084401-mRNA-1"/>
    <property type="gene ID" value="TTAC_0000084401"/>
</dbReference>
<dbReference type="EMBL" id="UYWX01000111">
    <property type="protein sequence ID" value="VDM17069.1"/>
    <property type="molecule type" value="Genomic_DNA"/>
</dbReference>
<dbReference type="Proteomes" id="UP000274429">
    <property type="component" value="Unassembled WGS sequence"/>
</dbReference>
<evidence type="ECO:0000313" key="2">
    <source>
        <dbReference type="EMBL" id="VDM17069.1"/>
    </source>
</evidence>
<name>A0A0R3WJJ5_HYDTA</name>
<dbReference type="AlphaFoldDB" id="A0A0R3WJJ5"/>
<feature type="region of interest" description="Disordered" evidence="1">
    <location>
        <begin position="256"/>
        <end position="334"/>
    </location>
</feature>
<organism evidence="4">
    <name type="scientific">Hydatigena taeniaeformis</name>
    <name type="common">Feline tapeworm</name>
    <name type="synonym">Taenia taeniaeformis</name>
    <dbReference type="NCBI Taxonomy" id="6205"/>
    <lineage>
        <taxon>Eukaryota</taxon>
        <taxon>Metazoa</taxon>
        <taxon>Spiralia</taxon>
        <taxon>Lophotrochozoa</taxon>
        <taxon>Platyhelminthes</taxon>
        <taxon>Cestoda</taxon>
        <taxon>Eucestoda</taxon>
        <taxon>Cyclophyllidea</taxon>
        <taxon>Taeniidae</taxon>
        <taxon>Hydatigera</taxon>
    </lineage>
</organism>
<reference evidence="2 3" key="2">
    <citation type="submission" date="2018-11" db="EMBL/GenBank/DDBJ databases">
        <authorList>
            <consortium name="Pathogen Informatics"/>
        </authorList>
    </citation>
    <scope>NUCLEOTIDE SEQUENCE [LARGE SCALE GENOMIC DNA]</scope>
</reference>
<dbReference type="OrthoDB" id="6280644at2759"/>
<sequence length="334" mass="37774">MMLLASPWGRIPTTPIDSRHESLKVTCMESSGNLSKAVRMNRRSFRRKSIAYPTSIVIEVTNQEEEKDKSKYTEERTSEKQVIRQKRKVKADVSLYIDIHNPPEDVRQSDTTLRNDSTVLKVLEPFYLSKSASEPRQQRIENNFNENEMACLFKGGFQVKALELLSLESSISEHERGEESSLGLATIQVTASLSAEISPLLKLIAPILAKHLKCPVEVLEKAGRKKEDIDQILSRLTALLSHKTILCDFSGIPTQYSSQSDKQYSSSLPSYPPPPPESYMHRHTSDSNPSFLSSEAPVPSIPERTVPKTTTYDFYYHLQPPPPPPTAEPRLHRR</sequence>
<gene>
    <name evidence="2" type="ORF">TTAC_LOCUS845</name>
</gene>
<reference evidence="4" key="1">
    <citation type="submission" date="2017-02" db="UniProtKB">
        <authorList>
            <consortium name="WormBaseParasite"/>
        </authorList>
    </citation>
    <scope>IDENTIFICATION</scope>
</reference>
<evidence type="ECO:0000313" key="3">
    <source>
        <dbReference type="Proteomes" id="UP000274429"/>
    </source>
</evidence>
<proteinExistence type="predicted"/>
<evidence type="ECO:0000313" key="4">
    <source>
        <dbReference type="WBParaSite" id="TTAC_0000084401-mRNA-1"/>
    </source>
</evidence>
<feature type="compositionally biased region" description="Low complexity" evidence="1">
    <location>
        <begin position="256"/>
        <end position="269"/>
    </location>
</feature>
<accession>A0A0R3WJJ5</accession>
<evidence type="ECO:0000256" key="1">
    <source>
        <dbReference type="SAM" id="MobiDB-lite"/>
    </source>
</evidence>
<protein>
    <submittedName>
        <fullName evidence="4">E3 ubiquitin-protein ligase E3D</fullName>
    </submittedName>
</protein>